<dbReference type="Pfam" id="PF01636">
    <property type="entry name" value="APH"/>
    <property type="match status" value="1"/>
</dbReference>
<keyword evidence="3" id="KW-1185">Reference proteome</keyword>
<dbReference type="InterPro" id="IPR002575">
    <property type="entry name" value="Aminoglycoside_PTrfase"/>
</dbReference>
<gene>
    <name evidence="2" type="ORF">PROPJV5_0679</name>
</gene>
<accession>A0A375HYR0</accession>
<dbReference type="SUPFAM" id="SSF56112">
    <property type="entry name" value="Protein kinase-like (PK-like)"/>
    <property type="match status" value="1"/>
</dbReference>
<evidence type="ECO:0000259" key="1">
    <source>
        <dbReference type="Pfam" id="PF01636"/>
    </source>
</evidence>
<organism evidence="2 3">
    <name type="scientific">Propionibacterium ruminifibrarum</name>
    <dbReference type="NCBI Taxonomy" id="1962131"/>
    <lineage>
        <taxon>Bacteria</taxon>
        <taxon>Bacillati</taxon>
        <taxon>Actinomycetota</taxon>
        <taxon>Actinomycetes</taxon>
        <taxon>Propionibacteriales</taxon>
        <taxon>Propionibacteriaceae</taxon>
        <taxon>Propionibacterium</taxon>
    </lineage>
</organism>
<keyword evidence="2" id="KW-0808">Transferase</keyword>
<proteinExistence type="predicted"/>
<dbReference type="Gene3D" id="3.90.1200.10">
    <property type="match status" value="1"/>
</dbReference>
<protein>
    <submittedName>
        <fullName evidence="2">Phosphotransferase enzyme family</fullName>
    </submittedName>
</protein>
<name>A0A375HYR0_9ACTN</name>
<dbReference type="EMBL" id="OMOH01000002">
    <property type="protein sequence ID" value="SPF67720.1"/>
    <property type="molecule type" value="Genomic_DNA"/>
</dbReference>
<dbReference type="AlphaFoldDB" id="A0A375HYR0"/>
<sequence>MILDRSAPHIGASARAAREDARIVAELTGPGAIGLVSAVLAARGREMTGARLDHVDHEPGRALTVTYQAQIAGDAGRTELVGITARLGGPTAEDAGAQIFERHGHRVATWIYPDDPDLPGLARITRADSALGILARRGLIAGDLDPARLTITVISYRPRRRAVIRIDVAGGSSFYVKAQGPEQLDRTVSRQEILARAGLPVPRIMGVTADHLLITEALPGLPMARLLFEPEPQVRGEQIVALLDALPSELSTLPRRAAWADATAHYAGIVATQLPAETERLEAMTSTIAGGITGSGYGTEPTHGDFHEGQVHLAAGRIVGLLDVDACGPGQRVDDLACLIAHLSTVQRMDPVQTARVTVLRNDLLEVFDHRVDPVQLRLRAAGVAISLATGPYRGQEVDWQGQTRYILDAAEALIHAAGGR</sequence>
<evidence type="ECO:0000313" key="2">
    <source>
        <dbReference type="EMBL" id="SPF67720.1"/>
    </source>
</evidence>
<reference evidence="3" key="1">
    <citation type="submission" date="2018-02" db="EMBL/GenBank/DDBJ databases">
        <authorList>
            <person name="Hornung B."/>
        </authorList>
    </citation>
    <scope>NUCLEOTIDE SEQUENCE [LARGE SCALE GENOMIC DNA]</scope>
</reference>
<feature type="domain" description="Aminoglycoside phosphotransferase" evidence="1">
    <location>
        <begin position="181"/>
        <end position="348"/>
    </location>
</feature>
<dbReference type="Proteomes" id="UP000265962">
    <property type="component" value="Unassembled WGS sequence"/>
</dbReference>
<dbReference type="OrthoDB" id="3837844at2"/>
<dbReference type="RefSeq" id="WP_119714915.1">
    <property type="nucleotide sequence ID" value="NZ_OMOH01000002.1"/>
</dbReference>
<dbReference type="InterPro" id="IPR011009">
    <property type="entry name" value="Kinase-like_dom_sf"/>
</dbReference>
<dbReference type="GO" id="GO:0016740">
    <property type="term" value="F:transferase activity"/>
    <property type="evidence" value="ECO:0007669"/>
    <property type="project" value="UniProtKB-KW"/>
</dbReference>
<evidence type="ECO:0000313" key="3">
    <source>
        <dbReference type="Proteomes" id="UP000265962"/>
    </source>
</evidence>